<protein>
    <recommendedName>
        <fullName evidence="6">HTH tetR-type domain-containing protein</fullName>
    </recommendedName>
</protein>
<keyword evidence="3 5" id="KW-0238">DNA-binding</keyword>
<dbReference type="STRING" id="301148.B4135_3959"/>
<dbReference type="PROSITE" id="PS50977">
    <property type="entry name" value="HTH_TETR_2"/>
    <property type="match status" value="1"/>
</dbReference>
<dbReference type="Pfam" id="PF13977">
    <property type="entry name" value="TetR_C_6"/>
    <property type="match status" value="1"/>
</dbReference>
<dbReference type="PATRIC" id="fig|301148.3.peg.2025"/>
<feature type="domain" description="HTH tetR-type" evidence="6">
    <location>
        <begin position="8"/>
        <end position="68"/>
    </location>
</feature>
<dbReference type="InterPro" id="IPR001647">
    <property type="entry name" value="HTH_TetR"/>
</dbReference>
<dbReference type="Pfam" id="PF00440">
    <property type="entry name" value="TetR_N"/>
    <property type="match status" value="1"/>
</dbReference>
<evidence type="ECO:0000256" key="1">
    <source>
        <dbReference type="ARBA" id="ARBA00022491"/>
    </source>
</evidence>
<evidence type="ECO:0000313" key="7">
    <source>
        <dbReference type="EMBL" id="KYD09048.1"/>
    </source>
</evidence>
<evidence type="ECO:0000256" key="2">
    <source>
        <dbReference type="ARBA" id="ARBA00023015"/>
    </source>
</evidence>
<dbReference type="InterPro" id="IPR039538">
    <property type="entry name" value="BetI_C"/>
</dbReference>
<organism evidence="7 8">
    <name type="scientific">Caldibacillus debilis</name>
    <dbReference type="NCBI Taxonomy" id="301148"/>
    <lineage>
        <taxon>Bacteria</taxon>
        <taxon>Bacillati</taxon>
        <taxon>Bacillota</taxon>
        <taxon>Bacilli</taxon>
        <taxon>Bacillales</taxon>
        <taxon>Bacillaceae</taxon>
        <taxon>Caldibacillus</taxon>
    </lineage>
</organism>
<dbReference type="SUPFAM" id="SSF48498">
    <property type="entry name" value="Tetracyclin repressor-like, C-terminal domain"/>
    <property type="match status" value="1"/>
</dbReference>
<evidence type="ECO:0000256" key="4">
    <source>
        <dbReference type="ARBA" id="ARBA00023163"/>
    </source>
</evidence>
<feature type="DNA-binding region" description="H-T-H motif" evidence="5">
    <location>
        <begin position="31"/>
        <end position="50"/>
    </location>
</feature>
<keyword evidence="2" id="KW-0805">Transcription regulation</keyword>
<dbReference type="InterPro" id="IPR009057">
    <property type="entry name" value="Homeodomain-like_sf"/>
</dbReference>
<accession>A0A150L9N4</accession>
<proteinExistence type="predicted"/>
<dbReference type="PROSITE" id="PS01081">
    <property type="entry name" value="HTH_TETR_1"/>
    <property type="match status" value="1"/>
</dbReference>
<evidence type="ECO:0000259" key="6">
    <source>
        <dbReference type="PROSITE" id="PS50977"/>
    </source>
</evidence>
<dbReference type="InterPro" id="IPR036271">
    <property type="entry name" value="Tet_transcr_reg_TetR-rel_C_sf"/>
</dbReference>
<name>A0A150L9N4_9BACI</name>
<dbReference type="Gene3D" id="1.10.357.10">
    <property type="entry name" value="Tetracycline Repressor, domain 2"/>
    <property type="match status" value="1"/>
</dbReference>
<evidence type="ECO:0000256" key="5">
    <source>
        <dbReference type="PROSITE-ProRule" id="PRU00335"/>
    </source>
</evidence>
<evidence type="ECO:0000313" key="8">
    <source>
        <dbReference type="Proteomes" id="UP000075683"/>
    </source>
</evidence>
<keyword evidence="4" id="KW-0804">Transcription</keyword>
<dbReference type="EMBL" id="LQYT01000133">
    <property type="protein sequence ID" value="KYD09048.1"/>
    <property type="molecule type" value="Genomic_DNA"/>
</dbReference>
<dbReference type="InterPro" id="IPR050624">
    <property type="entry name" value="HTH-type_Tx_Regulator"/>
</dbReference>
<dbReference type="Proteomes" id="UP000075683">
    <property type="component" value="Unassembled WGS sequence"/>
</dbReference>
<dbReference type="GO" id="GO:0003677">
    <property type="term" value="F:DNA binding"/>
    <property type="evidence" value="ECO:0007669"/>
    <property type="project" value="UniProtKB-UniRule"/>
</dbReference>
<dbReference type="InterPro" id="IPR023772">
    <property type="entry name" value="DNA-bd_HTH_TetR-type_CS"/>
</dbReference>
<evidence type="ECO:0000256" key="3">
    <source>
        <dbReference type="ARBA" id="ARBA00023125"/>
    </source>
</evidence>
<dbReference type="OrthoDB" id="9816296at2"/>
<dbReference type="PANTHER" id="PTHR43479:SF11">
    <property type="entry name" value="ACREF_ENVCD OPERON REPRESSOR-RELATED"/>
    <property type="match status" value="1"/>
</dbReference>
<dbReference type="RefSeq" id="WP_061570079.1">
    <property type="nucleotide sequence ID" value="NZ_LQYT01000133.1"/>
</dbReference>
<dbReference type="PANTHER" id="PTHR43479">
    <property type="entry name" value="ACREF/ENVCD OPERON REPRESSOR-RELATED"/>
    <property type="match status" value="1"/>
</dbReference>
<sequence length="209" mass="23825">MPKIVDHEQRKERIAEACWRVILKRGMKGATVRNIAKEAGLSPGSLRHYFSSQGDLYLYAMNLVKERVRKRMEKIAFSPLPAKEKMVRLLSELLPLNTETHAEMEVWLHFIFHFYGKEGAVDGGVRSAIQAIMDGLETYRLLKEGIDKELETERLYALIDGLALHKLLEGGRLSDQKLIEILKSHIDSIVKDERDAGGAGGERIREEDR</sequence>
<gene>
    <name evidence="7" type="ORF">B4135_3959</name>
</gene>
<dbReference type="SUPFAM" id="SSF46689">
    <property type="entry name" value="Homeodomain-like"/>
    <property type="match status" value="1"/>
</dbReference>
<keyword evidence="1" id="KW-0678">Repressor</keyword>
<comment type="caution">
    <text evidence="7">The sequence shown here is derived from an EMBL/GenBank/DDBJ whole genome shotgun (WGS) entry which is preliminary data.</text>
</comment>
<reference evidence="7 8" key="1">
    <citation type="submission" date="2016-01" db="EMBL/GenBank/DDBJ databases">
        <title>Draft Genome Sequences of Seven Thermophilic Sporeformers Isolated from Foods.</title>
        <authorList>
            <person name="Berendsen E.M."/>
            <person name="Wells-Bennik M.H."/>
            <person name="Krawcyk A.O."/>
            <person name="De Jong A."/>
            <person name="Holsappel S."/>
            <person name="Eijlander R.T."/>
            <person name="Kuipers O.P."/>
        </authorList>
    </citation>
    <scope>NUCLEOTIDE SEQUENCE [LARGE SCALE GENOMIC DNA]</scope>
    <source>
        <strain evidence="7 8">B4135</strain>
    </source>
</reference>
<dbReference type="AlphaFoldDB" id="A0A150L9N4"/>